<keyword evidence="1" id="KW-0378">Hydrolase</keyword>
<dbReference type="Pfam" id="PF02129">
    <property type="entry name" value="Peptidase_S15"/>
    <property type="match status" value="1"/>
</dbReference>
<dbReference type="EMBL" id="PDLM01000011">
    <property type="protein sequence ID" value="RDW66468.1"/>
    <property type="molecule type" value="Genomic_DNA"/>
</dbReference>
<dbReference type="InterPro" id="IPR005674">
    <property type="entry name" value="CocE/Ser_esterase"/>
</dbReference>
<dbReference type="Pfam" id="PF08530">
    <property type="entry name" value="PepX_C"/>
    <property type="match status" value="1"/>
</dbReference>
<dbReference type="STRING" id="1849047.A0A3D8QXR3"/>
<feature type="domain" description="Xaa-Pro dipeptidyl-peptidase C-terminal" evidence="2">
    <location>
        <begin position="326"/>
        <end position="585"/>
    </location>
</feature>
<dbReference type="SUPFAM" id="SSF49785">
    <property type="entry name" value="Galactose-binding domain-like"/>
    <property type="match status" value="1"/>
</dbReference>
<dbReference type="InterPro" id="IPR050585">
    <property type="entry name" value="Xaa-Pro_dipeptidyl-ppase/CocE"/>
</dbReference>
<keyword evidence="4" id="KW-1185">Reference proteome</keyword>
<proteinExistence type="predicted"/>
<dbReference type="InterPro" id="IPR013736">
    <property type="entry name" value="Xaa-Pro_dipept_C"/>
</dbReference>
<dbReference type="GO" id="GO:0008239">
    <property type="term" value="F:dipeptidyl-peptidase activity"/>
    <property type="evidence" value="ECO:0007669"/>
    <property type="project" value="InterPro"/>
</dbReference>
<reference evidence="3 4" key="1">
    <citation type="journal article" date="2018" name="IMA Fungus">
        <title>IMA Genome-F 9: Draft genome sequence of Annulohypoxylon stygium, Aspergillus mulundensis, Berkeleyomyces basicola (syn. Thielaviopsis basicola), Ceratocystis smalleyi, two Cercospora beticola strains, Coleophoma cylindrospora, Fusarium fracticaudum, Phialophora cf. hyalina, and Morchella septimelata.</title>
        <authorList>
            <person name="Wingfield B.D."/>
            <person name="Bills G.F."/>
            <person name="Dong Y."/>
            <person name="Huang W."/>
            <person name="Nel W.J."/>
            <person name="Swalarsk-Parry B.S."/>
            <person name="Vaghefi N."/>
            <person name="Wilken P.M."/>
            <person name="An Z."/>
            <person name="de Beer Z.W."/>
            <person name="De Vos L."/>
            <person name="Chen L."/>
            <person name="Duong T.A."/>
            <person name="Gao Y."/>
            <person name="Hammerbacher A."/>
            <person name="Kikkert J.R."/>
            <person name="Li Y."/>
            <person name="Li H."/>
            <person name="Li K."/>
            <person name="Li Q."/>
            <person name="Liu X."/>
            <person name="Ma X."/>
            <person name="Naidoo K."/>
            <person name="Pethybridge S.J."/>
            <person name="Sun J."/>
            <person name="Steenkamp E.T."/>
            <person name="van der Nest M.A."/>
            <person name="van Wyk S."/>
            <person name="Wingfield M.J."/>
            <person name="Xiong C."/>
            <person name="Yue Q."/>
            <person name="Zhang X."/>
        </authorList>
    </citation>
    <scope>NUCLEOTIDE SEQUENCE [LARGE SCALE GENOMIC DNA]</scope>
    <source>
        <strain evidence="3 4">BP6252</strain>
    </source>
</reference>
<dbReference type="PANTHER" id="PTHR43056:SF10">
    <property type="entry name" value="COCE_NOND FAMILY, PUTATIVE (AFU_ORTHOLOGUE AFUA_7G00600)-RELATED"/>
    <property type="match status" value="1"/>
</dbReference>
<dbReference type="InterPro" id="IPR000383">
    <property type="entry name" value="Xaa-Pro-like_dom"/>
</dbReference>
<evidence type="ECO:0000256" key="1">
    <source>
        <dbReference type="ARBA" id="ARBA00022801"/>
    </source>
</evidence>
<evidence type="ECO:0000313" key="3">
    <source>
        <dbReference type="EMBL" id="RDW66468.1"/>
    </source>
</evidence>
<dbReference type="InterPro" id="IPR008979">
    <property type="entry name" value="Galactose-bd-like_sf"/>
</dbReference>
<dbReference type="SUPFAM" id="SSF53474">
    <property type="entry name" value="alpha/beta-Hydrolases"/>
    <property type="match status" value="1"/>
</dbReference>
<dbReference type="PANTHER" id="PTHR43056">
    <property type="entry name" value="PEPTIDASE S9 PROLYL OLIGOPEPTIDASE"/>
    <property type="match status" value="1"/>
</dbReference>
<comment type="caution">
    <text evidence="3">The sequence shown here is derived from an EMBL/GenBank/DDBJ whole genome shotgun (WGS) entry which is preliminary data.</text>
</comment>
<evidence type="ECO:0000313" key="4">
    <source>
        <dbReference type="Proteomes" id="UP000256645"/>
    </source>
</evidence>
<dbReference type="Gene3D" id="3.40.50.1820">
    <property type="entry name" value="alpha/beta hydrolase"/>
    <property type="match status" value="1"/>
</dbReference>
<accession>A0A3D8QXR3</accession>
<dbReference type="AlphaFoldDB" id="A0A3D8QXR3"/>
<dbReference type="NCBIfam" id="TIGR00976">
    <property type="entry name" value="CocE_NonD"/>
    <property type="match status" value="1"/>
</dbReference>
<dbReference type="Proteomes" id="UP000256645">
    <property type="component" value="Unassembled WGS sequence"/>
</dbReference>
<protein>
    <recommendedName>
        <fullName evidence="2">Xaa-Pro dipeptidyl-peptidase C-terminal domain-containing protein</fullName>
    </recommendedName>
</protein>
<dbReference type="Gene3D" id="2.60.120.260">
    <property type="entry name" value="Galactose-binding domain-like"/>
    <property type="match status" value="1"/>
</dbReference>
<dbReference type="OrthoDB" id="2578740at2759"/>
<gene>
    <name evidence="3" type="ORF">BP6252_10103</name>
</gene>
<dbReference type="InterPro" id="IPR029058">
    <property type="entry name" value="AB_hydrolase_fold"/>
</dbReference>
<name>A0A3D8QXR3_9HELO</name>
<organism evidence="3 4">
    <name type="scientific">Coleophoma cylindrospora</name>
    <dbReference type="NCBI Taxonomy" id="1849047"/>
    <lineage>
        <taxon>Eukaryota</taxon>
        <taxon>Fungi</taxon>
        <taxon>Dikarya</taxon>
        <taxon>Ascomycota</taxon>
        <taxon>Pezizomycotina</taxon>
        <taxon>Leotiomycetes</taxon>
        <taxon>Helotiales</taxon>
        <taxon>Dermateaceae</taxon>
        <taxon>Coleophoma</taxon>
    </lineage>
</organism>
<evidence type="ECO:0000259" key="2">
    <source>
        <dbReference type="SMART" id="SM00939"/>
    </source>
</evidence>
<dbReference type="Gene3D" id="1.10.3020.20">
    <property type="match status" value="1"/>
</dbReference>
<dbReference type="SMART" id="SM00939">
    <property type="entry name" value="PepX_C"/>
    <property type="match status" value="1"/>
</dbReference>
<sequence length="594" mass="66904">MPSNEFASFPDVIYDKLPPPDKHPMYHYNGFEPGKSIIKKGHVKSPGYAAFPVDVIFDRDVAITVRDGVKLYADIFRPVGSDTEKVPVIIPWSPYGKTGTGPQNYESMAPFHAGFPKSMVSGYHKFEAPDPAEWCKRGYAILNIDARGAGHSEGNISQWGLQEAEDIYDVITWLTEQSWCSGSVAMAGNSWLSIAQLSFASRLSHPALKALAPWEGLIDPYRELAARGGRPHIKSFMKMIATGAENVAAMLEKRPLYDEYWEMKRIPVENIDNIPLYLLASYSSMLHTHGSFHTWQVAKTKQKWLRVHPYQEWYDLYRPEITDELQRYFDHYCKGIQNGWEDSTPPVRLSLVGFEGSPAKTVTERVEKEYPLKRRTAKDYYLDAGSKTMSTSPISTESKDEYEAHSLDASLDFKVHFDEATELSGYPKVKLYVSCAEHDDMDICVQIRKISTDGIPMKHLNYPCPVPVEEVPELNVAQYWGPQGFLRASHAVSRAESPFPGIDPNDIFYTHRVQEKIEPGKVVCVEIPIWPIGMVFAKGEGVMLRVSGHDMCPPETDLCRLKEPEDENVGKHVVYTGGKYESVLTLPVVPLSSG</sequence>